<dbReference type="GO" id="GO:0003676">
    <property type="term" value="F:nucleic acid binding"/>
    <property type="evidence" value="ECO:0007669"/>
    <property type="project" value="InterPro"/>
</dbReference>
<dbReference type="EMBL" id="JAWPEI010000012">
    <property type="protein sequence ID" value="KAK4708790.1"/>
    <property type="molecule type" value="Genomic_DNA"/>
</dbReference>
<comment type="caution">
    <text evidence="2">The sequence shown here is derived from an EMBL/GenBank/DDBJ whole genome shotgun (WGS) entry which is preliminary data.</text>
</comment>
<dbReference type="Proteomes" id="UP001311915">
    <property type="component" value="Unassembled WGS sequence"/>
</dbReference>
<dbReference type="InterPro" id="IPR053151">
    <property type="entry name" value="RNase_H-like"/>
</dbReference>
<evidence type="ECO:0000259" key="1">
    <source>
        <dbReference type="PROSITE" id="PS50879"/>
    </source>
</evidence>
<organism evidence="2 3">
    <name type="scientific">Solanum pinnatisectum</name>
    <name type="common">tansyleaf nightshade</name>
    <dbReference type="NCBI Taxonomy" id="50273"/>
    <lineage>
        <taxon>Eukaryota</taxon>
        <taxon>Viridiplantae</taxon>
        <taxon>Streptophyta</taxon>
        <taxon>Embryophyta</taxon>
        <taxon>Tracheophyta</taxon>
        <taxon>Spermatophyta</taxon>
        <taxon>Magnoliopsida</taxon>
        <taxon>eudicotyledons</taxon>
        <taxon>Gunneridae</taxon>
        <taxon>Pentapetalae</taxon>
        <taxon>asterids</taxon>
        <taxon>lamiids</taxon>
        <taxon>Solanales</taxon>
        <taxon>Solanaceae</taxon>
        <taxon>Solanoideae</taxon>
        <taxon>Solaneae</taxon>
        <taxon>Solanum</taxon>
    </lineage>
</organism>
<dbReference type="Pfam" id="PF13456">
    <property type="entry name" value="RVT_3"/>
    <property type="match status" value="1"/>
</dbReference>
<feature type="domain" description="RNase H type-1" evidence="1">
    <location>
        <begin position="4"/>
        <end position="116"/>
    </location>
</feature>
<protein>
    <recommendedName>
        <fullName evidence="1">RNase H type-1 domain-containing protein</fullName>
    </recommendedName>
</protein>
<reference evidence="2 3" key="1">
    <citation type="submission" date="2023-10" db="EMBL/GenBank/DDBJ databases">
        <title>Genome-Wide Identification Analysis in wild type Solanum Pinnatisectum Reveals Some Genes Defensing Phytophthora Infestans.</title>
        <authorList>
            <person name="Sun C."/>
        </authorList>
    </citation>
    <scope>NUCLEOTIDE SEQUENCE [LARGE SCALE GENOMIC DNA]</scope>
    <source>
        <strain evidence="2">LQN</strain>
        <tissue evidence="2">Leaf</tissue>
    </source>
</reference>
<accession>A0AAV9K654</accession>
<name>A0AAV9K654_9SOLN</name>
<dbReference type="CDD" id="cd06222">
    <property type="entry name" value="RNase_H_like"/>
    <property type="match status" value="1"/>
</dbReference>
<dbReference type="InterPro" id="IPR002156">
    <property type="entry name" value="RNaseH_domain"/>
</dbReference>
<dbReference type="InterPro" id="IPR044730">
    <property type="entry name" value="RNase_H-like_dom_plant"/>
</dbReference>
<dbReference type="InterPro" id="IPR012337">
    <property type="entry name" value="RNaseH-like_sf"/>
</dbReference>
<evidence type="ECO:0000313" key="3">
    <source>
        <dbReference type="Proteomes" id="UP001311915"/>
    </source>
</evidence>
<dbReference type="GO" id="GO:0004523">
    <property type="term" value="F:RNA-DNA hybrid ribonuclease activity"/>
    <property type="evidence" value="ECO:0007669"/>
    <property type="project" value="InterPro"/>
</dbReference>
<sequence length="116" mass="13186">MRPSYTIFKLDTNGSSLKNLDNIRGEGGGGILRDSLGKMVYAFTIPLGVGTNNQAEILATIHGLQWFVEHGYNRIILEVDSELLTIWIAQNIKPLWKLQHHIKTLLTLTDYLEFFQ</sequence>
<dbReference type="PANTHER" id="PTHR47723">
    <property type="entry name" value="OS05G0353850 PROTEIN"/>
    <property type="match status" value="1"/>
</dbReference>
<dbReference type="InterPro" id="IPR036397">
    <property type="entry name" value="RNaseH_sf"/>
</dbReference>
<evidence type="ECO:0000313" key="2">
    <source>
        <dbReference type="EMBL" id="KAK4708790.1"/>
    </source>
</evidence>
<dbReference type="Gene3D" id="3.30.420.10">
    <property type="entry name" value="Ribonuclease H-like superfamily/Ribonuclease H"/>
    <property type="match status" value="1"/>
</dbReference>
<dbReference type="AlphaFoldDB" id="A0AAV9K654"/>
<dbReference type="PROSITE" id="PS50879">
    <property type="entry name" value="RNASE_H_1"/>
    <property type="match status" value="1"/>
</dbReference>
<proteinExistence type="predicted"/>
<dbReference type="PANTHER" id="PTHR47723:SF7">
    <property type="entry name" value="RNASE H FAMILY PROTEIN"/>
    <property type="match status" value="1"/>
</dbReference>
<dbReference type="SUPFAM" id="SSF53098">
    <property type="entry name" value="Ribonuclease H-like"/>
    <property type="match status" value="1"/>
</dbReference>
<keyword evidence="3" id="KW-1185">Reference proteome</keyword>
<gene>
    <name evidence="2" type="ORF">R3W88_029715</name>
</gene>